<dbReference type="EMBL" id="AP025292">
    <property type="protein sequence ID" value="BDC97722.1"/>
    <property type="molecule type" value="Genomic_DNA"/>
</dbReference>
<evidence type="ECO:0000256" key="6">
    <source>
        <dbReference type="ARBA" id="ARBA00022833"/>
    </source>
</evidence>
<evidence type="ECO:0000256" key="5">
    <source>
        <dbReference type="ARBA" id="ARBA00022801"/>
    </source>
</evidence>
<comment type="cofactor">
    <cofactor evidence="7">
        <name>Zn(2+)</name>
        <dbReference type="ChEBI" id="CHEBI:29105"/>
    </cofactor>
    <text evidence="7">Binds 1 zinc ion.</text>
</comment>
<dbReference type="PROSITE" id="PS01306">
    <property type="entry name" value="UPF0054"/>
    <property type="match status" value="1"/>
</dbReference>
<accession>A0ABN6L3T1</accession>
<keyword evidence="2 7" id="KW-0540">Nuclease</keyword>
<keyword evidence="7" id="KW-0963">Cytoplasm</keyword>
<dbReference type="Pfam" id="PF02130">
    <property type="entry name" value="YbeY"/>
    <property type="match status" value="1"/>
</dbReference>
<dbReference type="HAMAP" id="MF_00009">
    <property type="entry name" value="Endoribonucl_YbeY"/>
    <property type="match status" value="1"/>
</dbReference>
<evidence type="ECO:0000256" key="1">
    <source>
        <dbReference type="ARBA" id="ARBA00010875"/>
    </source>
</evidence>
<comment type="similarity">
    <text evidence="1 7">Belongs to the endoribonuclease YbeY family.</text>
</comment>
<protein>
    <recommendedName>
        <fullName evidence="7">Endoribonuclease YbeY</fullName>
        <ecNumber evidence="7">3.1.-.-</ecNumber>
    </recommendedName>
</protein>
<evidence type="ECO:0000256" key="4">
    <source>
        <dbReference type="ARBA" id="ARBA00022759"/>
    </source>
</evidence>
<gene>
    <name evidence="7 8" type="primary">ybeY</name>
    <name evidence="8" type="ORF">PEPS_00030</name>
</gene>
<keyword evidence="5 7" id="KW-0378">Hydrolase</keyword>
<dbReference type="Proteomes" id="UP001354989">
    <property type="component" value="Chromosome"/>
</dbReference>
<keyword evidence="6 7" id="KW-0862">Zinc</keyword>
<dbReference type="PANTHER" id="PTHR46986:SF1">
    <property type="entry name" value="ENDORIBONUCLEASE YBEY, CHLOROPLASTIC"/>
    <property type="match status" value="1"/>
</dbReference>
<keyword evidence="4 7" id="KW-0255">Endonuclease</keyword>
<keyword evidence="3 7" id="KW-0479">Metal-binding</keyword>
<dbReference type="InterPro" id="IPR020549">
    <property type="entry name" value="YbeY_CS"/>
</dbReference>
<dbReference type="InterPro" id="IPR002036">
    <property type="entry name" value="YbeY"/>
</dbReference>
<evidence type="ECO:0000256" key="3">
    <source>
        <dbReference type="ARBA" id="ARBA00022723"/>
    </source>
</evidence>
<dbReference type="Gene3D" id="3.40.390.30">
    <property type="entry name" value="Metalloproteases ('zincins'), catalytic domain"/>
    <property type="match status" value="1"/>
</dbReference>
<dbReference type="RefSeq" id="WP_332919400.1">
    <property type="nucleotide sequence ID" value="NZ_AP025292.1"/>
</dbReference>
<evidence type="ECO:0000256" key="2">
    <source>
        <dbReference type="ARBA" id="ARBA00022722"/>
    </source>
</evidence>
<evidence type="ECO:0000313" key="9">
    <source>
        <dbReference type="Proteomes" id="UP001354989"/>
    </source>
</evidence>
<feature type="binding site" evidence="7">
    <location>
        <position position="120"/>
    </location>
    <ligand>
        <name>Zn(2+)</name>
        <dbReference type="ChEBI" id="CHEBI:29105"/>
        <note>catalytic</note>
    </ligand>
</feature>
<dbReference type="PANTHER" id="PTHR46986">
    <property type="entry name" value="ENDORIBONUCLEASE YBEY, CHLOROPLASTIC"/>
    <property type="match status" value="1"/>
</dbReference>
<comment type="subcellular location">
    <subcellularLocation>
        <location evidence="7">Cytoplasm</location>
    </subcellularLocation>
</comment>
<evidence type="ECO:0000313" key="8">
    <source>
        <dbReference type="EMBL" id="BDC97722.1"/>
    </source>
</evidence>
<proteinExistence type="inferred from homology"/>
<name>A0ABN6L3T1_9BACT</name>
<keyword evidence="7" id="KW-0698">rRNA processing</keyword>
<dbReference type="SUPFAM" id="SSF55486">
    <property type="entry name" value="Metalloproteases ('zincins'), catalytic domain"/>
    <property type="match status" value="1"/>
</dbReference>
<evidence type="ECO:0000256" key="7">
    <source>
        <dbReference type="HAMAP-Rule" id="MF_00009"/>
    </source>
</evidence>
<reference evidence="8 9" key="1">
    <citation type="submission" date="2021-12" db="EMBL/GenBank/DDBJ databases">
        <title>Genome sequencing of bacteria with rrn-lacking chromosome and rrn-plasmid.</title>
        <authorList>
            <person name="Anda M."/>
            <person name="Iwasaki W."/>
        </authorList>
    </citation>
    <scope>NUCLEOTIDE SEQUENCE [LARGE SCALE GENOMIC DNA]</scope>
    <source>
        <strain evidence="8 9">NBRC 101262</strain>
    </source>
</reference>
<dbReference type="NCBIfam" id="TIGR00043">
    <property type="entry name" value="rRNA maturation RNase YbeY"/>
    <property type="match status" value="1"/>
</dbReference>
<dbReference type="EC" id="3.1.-.-" evidence="7"/>
<dbReference type="InterPro" id="IPR023091">
    <property type="entry name" value="MetalPrtase_cat_dom_sf_prd"/>
</dbReference>
<keyword evidence="7" id="KW-0690">Ribosome biogenesis</keyword>
<feature type="binding site" evidence="7">
    <location>
        <position position="110"/>
    </location>
    <ligand>
        <name>Zn(2+)</name>
        <dbReference type="ChEBI" id="CHEBI:29105"/>
        <note>catalytic</note>
    </ligand>
</feature>
<organism evidence="8 9">
    <name type="scientific">Persicobacter psychrovividus</name>
    <dbReference type="NCBI Taxonomy" id="387638"/>
    <lineage>
        <taxon>Bacteria</taxon>
        <taxon>Pseudomonadati</taxon>
        <taxon>Bacteroidota</taxon>
        <taxon>Cytophagia</taxon>
        <taxon>Cytophagales</taxon>
        <taxon>Persicobacteraceae</taxon>
        <taxon>Persicobacter</taxon>
    </lineage>
</organism>
<keyword evidence="9" id="KW-1185">Reference proteome</keyword>
<sequence>MEDQINFFTEEVDFNTEQINNTKAWVNQVIENEGFELEEINFIFCSDEYLHKINVEYLDHDTYTDVITFDNSDTAGFIESDIFISIERIIENAKTHEQSFDHEVKRVIIHGVLHLLGYKDKSEQEASLMRTKENEAIALFEKSFA</sequence>
<feature type="binding site" evidence="7">
    <location>
        <position position="114"/>
    </location>
    <ligand>
        <name>Zn(2+)</name>
        <dbReference type="ChEBI" id="CHEBI:29105"/>
        <note>catalytic</note>
    </ligand>
</feature>
<comment type="function">
    <text evidence="7">Single strand-specific metallo-endoribonuclease involved in late-stage 70S ribosome quality control and in maturation of the 3' terminus of the 16S rRNA.</text>
</comment>